<dbReference type="PANTHER" id="PTHR43221">
    <property type="entry name" value="PROTEASE HTPX"/>
    <property type="match status" value="1"/>
</dbReference>
<evidence type="ECO:0000256" key="6">
    <source>
        <dbReference type="ARBA" id="ARBA00022801"/>
    </source>
</evidence>
<keyword evidence="14" id="KW-0346">Stress response</keyword>
<evidence type="ECO:0000256" key="8">
    <source>
        <dbReference type="ARBA" id="ARBA00022989"/>
    </source>
</evidence>
<feature type="domain" description="Peptidase M48" evidence="13">
    <location>
        <begin position="244"/>
        <end position="482"/>
    </location>
</feature>
<dbReference type="GO" id="GO:0006508">
    <property type="term" value="P:proteolysis"/>
    <property type="evidence" value="ECO:0007669"/>
    <property type="project" value="UniProtKB-KW"/>
</dbReference>
<accession>A0A518IN92</accession>
<keyword evidence="4 12" id="KW-0812">Transmembrane</keyword>
<evidence type="ECO:0000313" key="15">
    <source>
        <dbReference type="Proteomes" id="UP000316770"/>
    </source>
</evidence>
<dbReference type="Proteomes" id="UP000316770">
    <property type="component" value="Chromosome"/>
</dbReference>
<evidence type="ECO:0000256" key="7">
    <source>
        <dbReference type="ARBA" id="ARBA00022833"/>
    </source>
</evidence>
<evidence type="ECO:0000256" key="10">
    <source>
        <dbReference type="ARBA" id="ARBA00023136"/>
    </source>
</evidence>
<keyword evidence="9" id="KW-0482">Metalloprotease</keyword>
<keyword evidence="15" id="KW-1185">Reference proteome</keyword>
<evidence type="ECO:0000256" key="12">
    <source>
        <dbReference type="SAM" id="Phobius"/>
    </source>
</evidence>
<evidence type="ECO:0000256" key="5">
    <source>
        <dbReference type="ARBA" id="ARBA00022723"/>
    </source>
</evidence>
<dbReference type="RefSeq" id="WP_145282133.1">
    <property type="nucleotide sequence ID" value="NZ_CP036318.1"/>
</dbReference>
<protein>
    <submittedName>
        <fullName evidence="14">Heat shock protein HtpX</fullName>
    </submittedName>
</protein>
<evidence type="ECO:0000256" key="1">
    <source>
        <dbReference type="ARBA" id="ARBA00001947"/>
    </source>
</evidence>
<evidence type="ECO:0000256" key="2">
    <source>
        <dbReference type="ARBA" id="ARBA00022475"/>
    </source>
</evidence>
<keyword evidence="8 12" id="KW-1133">Transmembrane helix</keyword>
<evidence type="ECO:0000256" key="4">
    <source>
        <dbReference type="ARBA" id="ARBA00022692"/>
    </source>
</evidence>
<name>A0A518IN92_9BACT</name>
<dbReference type="PANTHER" id="PTHR43221:SF2">
    <property type="entry name" value="PROTEASE HTPX HOMOLOG"/>
    <property type="match status" value="1"/>
</dbReference>
<keyword evidence="7" id="KW-0862">Zinc</keyword>
<evidence type="ECO:0000256" key="3">
    <source>
        <dbReference type="ARBA" id="ARBA00022670"/>
    </source>
</evidence>
<dbReference type="Pfam" id="PF01435">
    <property type="entry name" value="Peptidase_M48"/>
    <property type="match status" value="1"/>
</dbReference>
<keyword evidence="3" id="KW-0645">Protease</keyword>
<sequence length="538" mass="58852">MATESYVRFPCPQCSKQLRAPSAAAGRSAKCNKCGTALKVPPPSNPQRTQPKPSDAARRQPLTADLGDSSNPPGQPSTADQEEFPIASSDQPFADLSEAIDQAQQLVNAQTQANDAKRLTSQELLAGFTAKLPRKPVAMGYRLQLLLVGIAMAILPLAYLALVAASGFGVFYYIAVTIPGLMSHIPHGRAAIFYIVAVLAPAIAGVVTVLFLIKPLFFRIASDSRRRTLTRRGEPLLFEFVDQICEAVGAPKPTRIDVDYDVNASAQPAGGLFSVATGNMVLTIGVPLLAGLSMQQLAGVLAHEFGHFSQRIGMGATMLIRKINWWFTRVVYQRDALDEMLEDAIQESDYRIGLVLQLAQVCVVGTRGVLWCFMVASNAISCGLLRQMEYDADRYEYGLVGSETFAQTSRDLRVLGHSQAIMIGQLFELFQQGKLADDMILVGDWARQSLPATDLMQIDKEMQAEQPSLLTTHPTDIARVAKSNQANSQGIVAFQRPARDVIKHYKPLCKNVTWDFYSDKFGRRISPSALQPTEELFG</sequence>
<dbReference type="InterPro" id="IPR001915">
    <property type="entry name" value="Peptidase_M48"/>
</dbReference>
<gene>
    <name evidence="14" type="ORF">Mal33_05050</name>
</gene>
<dbReference type="InterPro" id="IPR050083">
    <property type="entry name" value="HtpX_protease"/>
</dbReference>
<keyword evidence="2" id="KW-1003">Cell membrane</keyword>
<evidence type="ECO:0000256" key="11">
    <source>
        <dbReference type="SAM" id="MobiDB-lite"/>
    </source>
</evidence>
<feature type="transmembrane region" description="Helical" evidence="12">
    <location>
        <begin position="192"/>
        <end position="217"/>
    </location>
</feature>
<dbReference type="EMBL" id="CP036318">
    <property type="protein sequence ID" value="QDV54550.1"/>
    <property type="molecule type" value="Genomic_DNA"/>
</dbReference>
<dbReference type="CDD" id="cd07328">
    <property type="entry name" value="M48_Ste24p_like"/>
    <property type="match status" value="1"/>
</dbReference>
<feature type="transmembrane region" description="Helical" evidence="12">
    <location>
        <begin position="145"/>
        <end position="172"/>
    </location>
</feature>
<keyword evidence="5" id="KW-0479">Metal-binding</keyword>
<comment type="cofactor">
    <cofactor evidence="1">
        <name>Zn(2+)</name>
        <dbReference type="ChEBI" id="CHEBI:29105"/>
    </cofactor>
</comment>
<dbReference type="GO" id="GO:0046872">
    <property type="term" value="F:metal ion binding"/>
    <property type="evidence" value="ECO:0007669"/>
    <property type="project" value="UniProtKB-KW"/>
</dbReference>
<evidence type="ECO:0000259" key="13">
    <source>
        <dbReference type="Pfam" id="PF01435"/>
    </source>
</evidence>
<keyword evidence="10 12" id="KW-0472">Membrane</keyword>
<proteinExistence type="predicted"/>
<dbReference type="GO" id="GO:0004222">
    <property type="term" value="F:metalloendopeptidase activity"/>
    <property type="evidence" value="ECO:0007669"/>
    <property type="project" value="InterPro"/>
</dbReference>
<keyword evidence="6" id="KW-0378">Hydrolase</keyword>
<evidence type="ECO:0000256" key="9">
    <source>
        <dbReference type="ARBA" id="ARBA00023049"/>
    </source>
</evidence>
<dbReference type="AlphaFoldDB" id="A0A518IN92"/>
<feature type="compositionally biased region" description="Polar residues" evidence="11">
    <location>
        <begin position="68"/>
        <end position="79"/>
    </location>
</feature>
<evidence type="ECO:0000313" key="14">
    <source>
        <dbReference type="EMBL" id="QDV54550.1"/>
    </source>
</evidence>
<dbReference type="Gene3D" id="3.30.2010.10">
    <property type="entry name" value="Metalloproteases ('zincins'), catalytic domain"/>
    <property type="match status" value="1"/>
</dbReference>
<feature type="region of interest" description="Disordered" evidence="11">
    <location>
        <begin position="34"/>
        <end position="82"/>
    </location>
</feature>
<organism evidence="14 15">
    <name type="scientific">Rosistilla oblonga</name>
    <dbReference type="NCBI Taxonomy" id="2527990"/>
    <lineage>
        <taxon>Bacteria</taxon>
        <taxon>Pseudomonadati</taxon>
        <taxon>Planctomycetota</taxon>
        <taxon>Planctomycetia</taxon>
        <taxon>Pirellulales</taxon>
        <taxon>Pirellulaceae</taxon>
        <taxon>Rosistilla</taxon>
    </lineage>
</organism>
<reference evidence="14 15" key="1">
    <citation type="submission" date="2019-02" db="EMBL/GenBank/DDBJ databases">
        <title>Deep-cultivation of Planctomycetes and their phenomic and genomic characterization uncovers novel biology.</title>
        <authorList>
            <person name="Wiegand S."/>
            <person name="Jogler M."/>
            <person name="Boedeker C."/>
            <person name="Pinto D."/>
            <person name="Vollmers J."/>
            <person name="Rivas-Marin E."/>
            <person name="Kohn T."/>
            <person name="Peeters S.H."/>
            <person name="Heuer A."/>
            <person name="Rast P."/>
            <person name="Oberbeckmann S."/>
            <person name="Bunk B."/>
            <person name="Jeske O."/>
            <person name="Meyerdierks A."/>
            <person name="Storesund J.E."/>
            <person name="Kallscheuer N."/>
            <person name="Luecker S."/>
            <person name="Lage O.M."/>
            <person name="Pohl T."/>
            <person name="Merkel B.J."/>
            <person name="Hornburger P."/>
            <person name="Mueller R.-W."/>
            <person name="Bruemmer F."/>
            <person name="Labrenz M."/>
            <person name="Spormann A.M."/>
            <person name="Op den Camp H."/>
            <person name="Overmann J."/>
            <person name="Amann R."/>
            <person name="Jetten M.S.M."/>
            <person name="Mascher T."/>
            <person name="Medema M.H."/>
            <person name="Devos D.P."/>
            <person name="Kaster A.-K."/>
            <person name="Ovreas L."/>
            <person name="Rohde M."/>
            <person name="Galperin M.Y."/>
            <person name="Jogler C."/>
        </authorList>
    </citation>
    <scope>NUCLEOTIDE SEQUENCE [LARGE SCALE GENOMIC DNA]</scope>
    <source>
        <strain evidence="14 15">Mal33</strain>
    </source>
</reference>